<evidence type="ECO:0008006" key="6">
    <source>
        <dbReference type="Google" id="ProtNLM"/>
    </source>
</evidence>
<keyword evidence="2" id="KW-0964">Secreted</keyword>
<evidence type="ECO:0000313" key="4">
    <source>
        <dbReference type="EMBL" id="EIW80484.1"/>
    </source>
</evidence>
<keyword evidence="5" id="KW-1185">Reference proteome</keyword>
<evidence type="ECO:0000256" key="3">
    <source>
        <dbReference type="SAM" id="SignalP"/>
    </source>
</evidence>
<comment type="subcellular location">
    <subcellularLocation>
        <location evidence="1">Secreted</location>
    </subcellularLocation>
</comment>
<organism evidence="4 5">
    <name type="scientific">Coniophora puteana (strain RWD-64-598)</name>
    <name type="common">Brown rot fungus</name>
    <dbReference type="NCBI Taxonomy" id="741705"/>
    <lineage>
        <taxon>Eukaryota</taxon>
        <taxon>Fungi</taxon>
        <taxon>Dikarya</taxon>
        <taxon>Basidiomycota</taxon>
        <taxon>Agaricomycotina</taxon>
        <taxon>Agaricomycetes</taxon>
        <taxon>Agaricomycetidae</taxon>
        <taxon>Boletales</taxon>
        <taxon>Coniophorineae</taxon>
        <taxon>Coniophoraceae</taxon>
        <taxon>Coniophora</taxon>
    </lineage>
</organism>
<feature type="chain" id="PRO_5024423235" description="Granulins domain-containing protein" evidence="3">
    <location>
        <begin position="21"/>
        <end position="104"/>
    </location>
</feature>
<dbReference type="KEGG" id="cput:CONPUDRAFT_165994"/>
<dbReference type="GeneID" id="19205443"/>
<keyword evidence="3" id="KW-0732">Signal</keyword>
<dbReference type="RefSeq" id="XP_007769426.1">
    <property type="nucleotide sequence ID" value="XM_007771236.1"/>
</dbReference>
<dbReference type="InterPro" id="IPR033113">
    <property type="entry name" value="PLA2_histidine"/>
</dbReference>
<dbReference type="GO" id="GO:0005576">
    <property type="term" value="C:extracellular region"/>
    <property type="evidence" value="ECO:0007669"/>
    <property type="project" value="UniProtKB-SubCell"/>
</dbReference>
<sequence length="104" mass="10387">MFGRALILSTLLLAASSVLADTLVETIPATSALDLSLGESGLGHDLSAQSCPSGTGLCGDGGCCPLGGQCCILHSCCKKGYYCITNSAHSRVACCPDGYACAAP</sequence>
<protein>
    <recommendedName>
        <fullName evidence="6">Granulins domain-containing protein</fullName>
    </recommendedName>
</protein>
<evidence type="ECO:0000256" key="2">
    <source>
        <dbReference type="ARBA" id="ARBA00022525"/>
    </source>
</evidence>
<evidence type="ECO:0000313" key="5">
    <source>
        <dbReference type="Proteomes" id="UP000053558"/>
    </source>
</evidence>
<comment type="caution">
    <text evidence="4">The sequence shown here is derived from an EMBL/GenBank/DDBJ whole genome shotgun (WGS) entry which is preliminary data.</text>
</comment>
<proteinExistence type="predicted"/>
<reference evidence="5" key="1">
    <citation type="journal article" date="2012" name="Science">
        <title>The Paleozoic origin of enzymatic lignin decomposition reconstructed from 31 fungal genomes.</title>
        <authorList>
            <person name="Floudas D."/>
            <person name="Binder M."/>
            <person name="Riley R."/>
            <person name="Barry K."/>
            <person name="Blanchette R.A."/>
            <person name="Henrissat B."/>
            <person name="Martinez A.T."/>
            <person name="Otillar R."/>
            <person name="Spatafora J.W."/>
            <person name="Yadav J.S."/>
            <person name="Aerts A."/>
            <person name="Benoit I."/>
            <person name="Boyd A."/>
            <person name="Carlson A."/>
            <person name="Copeland A."/>
            <person name="Coutinho P.M."/>
            <person name="de Vries R.P."/>
            <person name="Ferreira P."/>
            <person name="Findley K."/>
            <person name="Foster B."/>
            <person name="Gaskell J."/>
            <person name="Glotzer D."/>
            <person name="Gorecki P."/>
            <person name="Heitman J."/>
            <person name="Hesse C."/>
            <person name="Hori C."/>
            <person name="Igarashi K."/>
            <person name="Jurgens J.A."/>
            <person name="Kallen N."/>
            <person name="Kersten P."/>
            <person name="Kohler A."/>
            <person name="Kuees U."/>
            <person name="Kumar T.K.A."/>
            <person name="Kuo A."/>
            <person name="LaButti K."/>
            <person name="Larrondo L.F."/>
            <person name="Lindquist E."/>
            <person name="Ling A."/>
            <person name="Lombard V."/>
            <person name="Lucas S."/>
            <person name="Lundell T."/>
            <person name="Martin R."/>
            <person name="McLaughlin D.J."/>
            <person name="Morgenstern I."/>
            <person name="Morin E."/>
            <person name="Murat C."/>
            <person name="Nagy L.G."/>
            <person name="Nolan M."/>
            <person name="Ohm R.A."/>
            <person name="Patyshakuliyeva A."/>
            <person name="Rokas A."/>
            <person name="Ruiz-Duenas F.J."/>
            <person name="Sabat G."/>
            <person name="Salamov A."/>
            <person name="Samejima M."/>
            <person name="Schmutz J."/>
            <person name="Slot J.C."/>
            <person name="St John F."/>
            <person name="Stenlid J."/>
            <person name="Sun H."/>
            <person name="Sun S."/>
            <person name="Syed K."/>
            <person name="Tsang A."/>
            <person name="Wiebenga A."/>
            <person name="Young D."/>
            <person name="Pisabarro A."/>
            <person name="Eastwood D.C."/>
            <person name="Martin F."/>
            <person name="Cullen D."/>
            <person name="Grigoriev I.V."/>
            <person name="Hibbett D.S."/>
        </authorList>
    </citation>
    <scope>NUCLEOTIDE SEQUENCE [LARGE SCALE GENOMIC DNA]</scope>
    <source>
        <strain evidence="5">RWD-64-598 SS2</strain>
    </source>
</reference>
<dbReference type="OrthoDB" id="5358959at2759"/>
<feature type="signal peptide" evidence="3">
    <location>
        <begin position="1"/>
        <end position="20"/>
    </location>
</feature>
<dbReference type="AlphaFoldDB" id="A0A5M3MNZ2"/>
<accession>A0A5M3MNZ2</accession>
<dbReference type="Proteomes" id="UP000053558">
    <property type="component" value="Unassembled WGS sequence"/>
</dbReference>
<gene>
    <name evidence="4" type="ORF">CONPUDRAFT_165994</name>
</gene>
<dbReference type="PROSITE" id="PS00118">
    <property type="entry name" value="PA2_HIS"/>
    <property type="match status" value="1"/>
</dbReference>
<evidence type="ECO:0000256" key="1">
    <source>
        <dbReference type="ARBA" id="ARBA00004613"/>
    </source>
</evidence>
<name>A0A5M3MNZ2_CONPW</name>
<dbReference type="EMBL" id="JH711579">
    <property type="protein sequence ID" value="EIW80484.1"/>
    <property type="molecule type" value="Genomic_DNA"/>
</dbReference>